<dbReference type="SUPFAM" id="SSF51445">
    <property type="entry name" value="(Trans)glycosidases"/>
    <property type="match status" value="1"/>
</dbReference>
<organism evidence="7 8">
    <name type="scientific">Effrenium voratum</name>
    <dbReference type="NCBI Taxonomy" id="2562239"/>
    <lineage>
        <taxon>Eukaryota</taxon>
        <taxon>Sar</taxon>
        <taxon>Alveolata</taxon>
        <taxon>Dinophyceae</taxon>
        <taxon>Suessiales</taxon>
        <taxon>Symbiodiniaceae</taxon>
        <taxon>Effrenium</taxon>
    </lineage>
</organism>
<comment type="caution">
    <text evidence="7">The sequence shown here is derived from an EMBL/GenBank/DDBJ whole genome shotgun (WGS) entry which is preliminary data.</text>
</comment>
<dbReference type="InterPro" id="IPR001547">
    <property type="entry name" value="Glyco_hydro_5"/>
</dbReference>
<evidence type="ECO:0000256" key="4">
    <source>
        <dbReference type="RuleBase" id="RU361153"/>
    </source>
</evidence>
<accession>A0AA36NG74</accession>
<evidence type="ECO:0000256" key="1">
    <source>
        <dbReference type="ARBA" id="ARBA00005641"/>
    </source>
</evidence>
<dbReference type="AlphaFoldDB" id="A0AA36NG74"/>
<dbReference type="GO" id="GO:0008422">
    <property type="term" value="F:beta-glucosidase activity"/>
    <property type="evidence" value="ECO:0007669"/>
    <property type="project" value="TreeGrafter"/>
</dbReference>
<feature type="region of interest" description="Disordered" evidence="5">
    <location>
        <begin position="310"/>
        <end position="349"/>
    </location>
</feature>
<sequence>MEVASFMRAPCSRSPAWFASSVFQPSLGRAQSSPSSPRTHGSLNRAAVLAWSLGLIKGRRQRTSRRAADRLRIAGRHLVDEEGRIVLPRGINFSGLSKVPRVPEGATHLGGPSFYEHREVSFVGRPCPLERLEEHLNRLRGWGFTLLRLVITWEAVEHAGVGEYDLEYLQYLKEVCSRAGEKGFWVIIDPHQDCWSRWTGGDGAPGWTLEAAGFRLGPELHSSGAAFLHQEHGDPLPSMSWPTNYDKLACATMFSLFWAGDLVAPGVQDNLNQGQTLQQLLQGSFLAAMAQVARTLREVPCVLGFETMNEPHPGWLGRGTRKTPKNSRSAKEPQSKPDEGKGQSRPATI</sequence>
<dbReference type="PROSITE" id="PS00659">
    <property type="entry name" value="GLYCOSYL_HYDROL_F5"/>
    <property type="match status" value="1"/>
</dbReference>
<comment type="similarity">
    <text evidence="1 4">Belongs to the glycosyl hydrolase 5 (cellulase A) family.</text>
</comment>
<dbReference type="InterPro" id="IPR017853">
    <property type="entry name" value="GH"/>
</dbReference>
<proteinExistence type="inferred from homology"/>
<evidence type="ECO:0000313" key="8">
    <source>
        <dbReference type="Proteomes" id="UP001178507"/>
    </source>
</evidence>
<protein>
    <recommendedName>
        <fullName evidence="6">Glycoside hydrolase family 5 domain-containing protein</fullName>
    </recommendedName>
</protein>
<dbReference type="PANTHER" id="PTHR31308:SF5">
    <property type="entry name" value="ERGOSTERYL-BETA-GLUCOSIDASE"/>
    <property type="match status" value="1"/>
</dbReference>
<reference evidence="7" key="1">
    <citation type="submission" date="2023-08" db="EMBL/GenBank/DDBJ databases">
        <authorList>
            <person name="Chen Y."/>
            <person name="Shah S."/>
            <person name="Dougan E. K."/>
            <person name="Thang M."/>
            <person name="Chan C."/>
        </authorList>
    </citation>
    <scope>NUCLEOTIDE SEQUENCE</scope>
</reference>
<evidence type="ECO:0000256" key="3">
    <source>
        <dbReference type="ARBA" id="ARBA00023295"/>
    </source>
</evidence>
<dbReference type="InterPro" id="IPR018087">
    <property type="entry name" value="Glyco_hydro_5_CS"/>
</dbReference>
<keyword evidence="2 4" id="KW-0378">Hydrolase</keyword>
<dbReference type="Gene3D" id="3.20.20.80">
    <property type="entry name" value="Glycosidases"/>
    <property type="match status" value="1"/>
</dbReference>
<evidence type="ECO:0000256" key="2">
    <source>
        <dbReference type="ARBA" id="ARBA00022801"/>
    </source>
</evidence>
<dbReference type="InterPro" id="IPR052066">
    <property type="entry name" value="Glycosphingolipid_Hydrolases"/>
</dbReference>
<keyword evidence="3 4" id="KW-0326">Glycosidase</keyword>
<dbReference type="Proteomes" id="UP001178507">
    <property type="component" value="Unassembled WGS sequence"/>
</dbReference>
<dbReference type="PANTHER" id="PTHR31308">
    <property type="match status" value="1"/>
</dbReference>
<dbReference type="GO" id="GO:0000272">
    <property type="term" value="P:polysaccharide catabolic process"/>
    <property type="evidence" value="ECO:0007669"/>
    <property type="project" value="InterPro"/>
</dbReference>
<dbReference type="EMBL" id="CAUJNA010003572">
    <property type="protein sequence ID" value="CAJ1405199.1"/>
    <property type="molecule type" value="Genomic_DNA"/>
</dbReference>
<feature type="domain" description="Glycoside hydrolase family 5" evidence="6">
    <location>
        <begin position="133"/>
        <end position="198"/>
    </location>
</feature>
<evidence type="ECO:0000259" key="6">
    <source>
        <dbReference type="Pfam" id="PF00150"/>
    </source>
</evidence>
<gene>
    <name evidence="7" type="ORF">EVOR1521_LOCUS27479</name>
</gene>
<keyword evidence="8" id="KW-1185">Reference proteome</keyword>
<evidence type="ECO:0000313" key="7">
    <source>
        <dbReference type="EMBL" id="CAJ1405199.1"/>
    </source>
</evidence>
<dbReference type="Pfam" id="PF00150">
    <property type="entry name" value="Cellulase"/>
    <property type="match status" value="1"/>
</dbReference>
<name>A0AA36NG74_9DINO</name>
<feature type="compositionally biased region" description="Basic and acidic residues" evidence="5">
    <location>
        <begin position="329"/>
        <end position="342"/>
    </location>
</feature>
<evidence type="ECO:0000256" key="5">
    <source>
        <dbReference type="SAM" id="MobiDB-lite"/>
    </source>
</evidence>